<proteinExistence type="predicted"/>
<feature type="domain" description="Bro-N" evidence="1">
    <location>
        <begin position="1"/>
        <end position="114"/>
    </location>
</feature>
<dbReference type="Pfam" id="PF03374">
    <property type="entry name" value="ANT"/>
    <property type="match status" value="1"/>
</dbReference>
<dbReference type="Pfam" id="PF02498">
    <property type="entry name" value="Bro-N"/>
    <property type="match status" value="1"/>
</dbReference>
<protein>
    <submittedName>
        <fullName evidence="2">Repressor protein</fullName>
    </submittedName>
</protein>
<dbReference type="InterPro" id="IPR003497">
    <property type="entry name" value="BRO_N_domain"/>
</dbReference>
<dbReference type="EMBL" id="PP511706">
    <property type="protein sequence ID" value="XCD06761.1"/>
    <property type="molecule type" value="Genomic_DNA"/>
</dbReference>
<name>A0AAU8B760_9CAUD</name>
<evidence type="ECO:0000313" key="2">
    <source>
        <dbReference type="EMBL" id="XCD06761.1"/>
    </source>
</evidence>
<dbReference type="GO" id="GO:0003677">
    <property type="term" value="F:DNA binding"/>
    <property type="evidence" value="ECO:0007669"/>
    <property type="project" value="InterPro"/>
</dbReference>
<evidence type="ECO:0000259" key="1">
    <source>
        <dbReference type="PROSITE" id="PS51750"/>
    </source>
</evidence>
<dbReference type="SMART" id="SM01040">
    <property type="entry name" value="Bro-N"/>
    <property type="match status" value="1"/>
</dbReference>
<organism evidence="2">
    <name type="scientific">Dulem virus 30</name>
    <dbReference type="NCBI Taxonomy" id="3145748"/>
    <lineage>
        <taxon>Viruses</taxon>
        <taxon>Duplodnaviria</taxon>
        <taxon>Heunggongvirae</taxon>
        <taxon>Uroviricota</taxon>
        <taxon>Caudoviricetes</taxon>
    </lineage>
</organism>
<reference evidence="2" key="1">
    <citation type="submission" date="2024-03" db="EMBL/GenBank/DDBJ databases">
        <title>Diverse circular DNA viruses in blood, oral, and fecal samples of captive lemurs.</title>
        <authorList>
            <person name="Paietta E.N."/>
            <person name="Kraberger S."/>
            <person name="Lund M.C."/>
            <person name="Custer J.M."/>
            <person name="Vargas K.M."/>
            <person name="Ehmke E.E."/>
            <person name="Yoder A.D."/>
            <person name="Varsani A."/>
        </authorList>
    </citation>
    <scope>NUCLEOTIDE SEQUENCE</scope>
    <source>
        <strain evidence="2">Duke_26_2</strain>
    </source>
</reference>
<accession>A0AAU8B760</accession>
<sequence>MNNLMIFENKQVEVFEFEGKVLFNPRHVGECLELSISARNKQLQRMNENQVIKLKNSDILDKTNCPPRKLNNAGESFLTESGVYKMIFVSRCEKAEKFQDWVTDEVLPSIRRTGGYISANENMSDEDIMARALQIANAKIEERNKQIKELKPKAEYADTILDSKSLFTVSQIGKDYGMGAKKFNELLHSLKIQFKQGDQWLLYAKYQNKGYVFSSSFPVPHKNQPVEVKMTTKWTQKGKKFLYDFLKARGVVPTIEA</sequence>
<dbReference type="PROSITE" id="PS51750">
    <property type="entry name" value="BRO_N"/>
    <property type="match status" value="1"/>
</dbReference>
<dbReference type="InterPro" id="IPR005039">
    <property type="entry name" value="Ant_C"/>
</dbReference>